<protein>
    <recommendedName>
        <fullName evidence="4">HmuY protein</fullName>
    </recommendedName>
</protein>
<evidence type="ECO:0008006" key="4">
    <source>
        <dbReference type="Google" id="ProtNLM"/>
    </source>
</evidence>
<dbReference type="EMBL" id="CP094358">
    <property type="protein sequence ID" value="UOB16438.1"/>
    <property type="molecule type" value="Genomic_DNA"/>
</dbReference>
<dbReference type="Proteomes" id="UP000831290">
    <property type="component" value="Chromosome"/>
</dbReference>
<evidence type="ECO:0000313" key="2">
    <source>
        <dbReference type="EMBL" id="UOB16438.1"/>
    </source>
</evidence>
<dbReference type="PROSITE" id="PS51257">
    <property type="entry name" value="PROKAR_LIPOPROTEIN"/>
    <property type="match status" value="1"/>
</dbReference>
<dbReference type="KEGG" id="fbm:MQE35_11900"/>
<evidence type="ECO:0000313" key="3">
    <source>
        <dbReference type="Proteomes" id="UP000831290"/>
    </source>
</evidence>
<keyword evidence="3" id="KW-1185">Reference proteome</keyword>
<proteinExistence type="predicted"/>
<organism evidence="2 3">
    <name type="scientific">Abyssalbus ytuae</name>
    <dbReference type="NCBI Taxonomy" id="2926907"/>
    <lineage>
        <taxon>Bacteria</taxon>
        <taxon>Pseudomonadati</taxon>
        <taxon>Bacteroidota</taxon>
        <taxon>Flavobacteriia</taxon>
        <taxon>Flavobacteriales</taxon>
        <taxon>Flavobacteriaceae</taxon>
        <taxon>Abyssalbus</taxon>
    </lineage>
</organism>
<dbReference type="Pfam" id="PF14064">
    <property type="entry name" value="HmuY"/>
    <property type="match status" value="2"/>
</dbReference>
<evidence type="ECO:0000256" key="1">
    <source>
        <dbReference type="SAM" id="SignalP"/>
    </source>
</evidence>
<dbReference type="RefSeq" id="WP_255841623.1">
    <property type="nucleotide sequence ID" value="NZ_CP094358.1"/>
</dbReference>
<name>A0A9E6ZR98_9FLAO</name>
<dbReference type="CDD" id="cd12105">
    <property type="entry name" value="HmuY"/>
    <property type="match status" value="1"/>
</dbReference>
<reference evidence="2" key="1">
    <citation type="submission" date="2022-03" db="EMBL/GenBank/DDBJ databases">
        <title>Description of Abyssus ytuae gen. nov., sp. nov., a novel member of the family Flavobacteriaceae isolated from the sediment of Mariana Trench.</title>
        <authorList>
            <person name="Zhang J."/>
            <person name="Xu X."/>
        </authorList>
    </citation>
    <scope>NUCLEOTIDE SEQUENCE</scope>
    <source>
        <strain evidence="2">MT3330</strain>
    </source>
</reference>
<sequence>MKNNFLFIKLFLLLLFVVSCSSDDDNNGTREFVVAFENPSVSFSATDETKEIKLVFSRVAPESGTAVINYTTVDATYDTDFTTVPSGETGTVTVNITQGTSESVFTFNKLQNPIEGTTKSVTFSLESVTVTNAVISGNTELVVSFTDAPALWGIIAPEIGGPNEPNQVYIDLSSQTETAVRRDAWDLGFYSGEQFRVILNTSLAMAAGELEFTDIDAVTEADVEDLQPLVATGTFTPDNLEYVDAQNGDITQTAIAEISETDDENKVYLLNLGGELGVSPPDNPEGGTRIFEGERGWKKIRILKDGDNYILQYADLNDTTHEEVKISKNNNYNFTFYSLDENSVVDIEPMKDQWDLNFTVFTNSIEGFGSYVFADFVANNTKAGARAYLVSTEDISYNDFAFADVVTENFSDDHRAIGSFWRDTPSVTLFDDVFFVLQDPNGNIYKIRFTALVNESGERGYSKFEYSLLQ</sequence>
<feature type="signal peptide" evidence="1">
    <location>
        <begin position="1"/>
        <end position="24"/>
    </location>
</feature>
<feature type="chain" id="PRO_5038389711" description="HmuY protein" evidence="1">
    <location>
        <begin position="25"/>
        <end position="470"/>
    </location>
</feature>
<dbReference type="InterPro" id="IPR025921">
    <property type="entry name" value="HmuY"/>
</dbReference>
<gene>
    <name evidence="2" type="ORF">MQE35_11900</name>
</gene>
<accession>A0A9E6ZR98</accession>
<keyword evidence="1" id="KW-0732">Signal</keyword>
<dbReference type="AlphaFoldDB" id="A0A9E6ZR98"/>